<dbReference type="PANTHER" id="PTHR21494">
    <property type="entry name" value="ACTIVATING SIGNAL COINTEGRATOR 1 COMPLEX SUBUNIT 2 ASC-1 COMPLEX SUBUNIT P100"/>
    <property type="match status" value="1"/>
</dbReference>
<protein>
    <recommendedName>
        <fullName evidence="2">CUE domain-containing protein</fullName>
    </recommendedName>
</protein>
<dbReference type="Gene3D" id="1.10.8.10">
    <property type="entry name" value="DNA helicase RuvA subunit, C-terminal domain"/>
    <property type="match status" value="1"/>
</dbReference>
<dbReference type="PROSITE" id="PS51140">
    <property type="entry name" value="CUE"/>
    <property type="match status" value="1"/>
</dbReference>
<feature type="compositionally biased region" description="Basic residues" evidence="1">
    <location>
        <begin position="626"/>
        <end position="640"/>
    </location>
</feature>
<dbReference type="Pfam" id="PF02845">
    <property type="entry name" value="CUE"/>
    <property type="match status" value="1"/>
</dbReference>
<accession>A0AA39V801</accession>
<keyword evidence="4" id="KW-1185">Reference proteome</keyword>
<dbReference type="PANTHER" id="PTHR21494:SF0">
    <property type="entry name" value="ACTIVATING SIGNAL COINTEGRATOR 1 COMPLEX SUBUNIT 2"/>
    <property type="match status" value="1"/>
</dbReference>
<feature type="domain" description="CUE" evidence="2">
    <location>
        <begin position="309"/>
        <end position="352"/>
    </location>
</feature>
<dbReference type="AlphaFoldDB" id="A0AA39V801"/>
<dbReference type="GO" id="GO:0043130">
    <property type="term" value="F:ubiquitin binding"/>
    <property type="evidence" value="ECO:0007669"/>
    <property type="project" value="InterPro"/>
</dbReference>
<sequence>MDLPPLAPFPPPSLRKGMMPEEWELCLDSWILLTRRYLMLPAKAFAMKATKDPSIVKFLVSYVQDYQLPRDDKTQQLRKETFLLVHRIMTEVRPLPSPLLEWDFLANLSLAYAKSKALSNLLNDSWDQILDGSPSIENHKRSVIKILEATAPSSDLETVLMQVVALLRACYRSGQFLMLGSDLIDSFSSAYDRVEPSLKKKISTVVYFCLTSLMGAEPKISTLLDHLYSLKATPLIKAVVETTPFLQRLRDQTSGQDSGRARSLIESLKSHEKGSLGRPKRPIRRKIDKGKGRANDEYGHGALGDVHVHRLSLVSQVQDLFPDLGSGFIVKLLDEYNDDTALLTDHLLNDDLPVHLEGANRSEELPKPHAFEDHKLVPHLAPRSTPPLLPSRRNIHDDDDFDRLAIDTSKLRFGKKEEITADKLLASERPRGQKAAILAALAAFDSDDDERDDTYDVGDVGGTVDTTNEEMAADLRQEVHEEALFNAYNMTPELFNRDAETRRGKPRAALKTETGMTNEAIEGWAIMVGRDPRRLKRLEAKFETGLGGQRPPQRALEGTAWRADSGTEGTEDSDVGGGMRGERGGRGRGRGRGRGQGRGGANVAGPADDQTTQVARQRKDANKGSRANHNRRDQRARKMARGGFPG</sequence>
<organism evidence="3 4">
    <name type="scientific">Cladonia borealis</name>
    <dbReference type="NCBI Taxonomy" id="184061"/>
    <lineage>
        <taxon>Eukaryota</taxon>
        <taxon>Fungi</taxon>
        <taxon>Dikarya</taxon>
        <taxon>Ascomycota</taxon>
        <taxon>Pezizomycotina</taxon>
        <taxon>Lecanoromycetes</taxon>
        <taxon>OSLEUM clade</taxon>
        <taxon>Lecanoromycetidae</taxon>
        <taxon>Lecanorales</taxon>
        <taxon>Lecanorineae</taxon>
        <taxon>Cladoniaceae</taxon>
        <taxon>Cladonia</taxon>
    </lineage>
</organism>
<feature type="region of interest" description="Disordered" evidence="1">
    <location>
        <begin position="542"/>
        <end position="646"/>
    </location>
</feature>
<dbReference type="InterPro" id="IPR003892">
    <property type="entry name" value="CUE"/>
</dbReference>
<dbReference type="InterPro" id="IPR052586">
    <property type="entry name" value="ASCC2"/>
</dbReference>
<dbReference type="InterPro" id="IPR009060">
    <property type="entry name" value="UBA-like_sf"/>
</dbReference>
<dbReference type="EMBL" id="JAFEKC020000001">
    <property type="protein sequence ID" value="KAK0517469.1"/>
    <property type="molecule type" value="Genomic_DNA"/>
</dbReference>
<gene>
    <name evidence="3" type="ORF">JMJ35_000624</name>
</gene>
<comment type="caution">
    <text evidence="3">The sequence shown here is derived from an EMBL/GenBank/DDBJ whole genome shotgun (WGS) entry which is preliminary data.</text>
</comment>
<dbReference type="CDD" id="cd14364">
    <property type="entry name" value="CUE_ASCC2"/>
    <property type="match status" value="1"/>
</dbReference>
<dbReference type="SUPFAM" id="SSF46934">
    <property type="entry name" value="UBA-like"/>
    <property type="match status" value="1"/>
</dbReference>
<evidence type="ECO:0000256" key="1">
    <source>
        <dbReference type="SAM" id="MobiDB-lite"/>
    </source>
</evidence>
<evidence type="ECO:0000313" key="4">
    <source>
        <dbReference type="Proteomes" id="UP001166286"/>
    </source>
</evidence>
<reference evidence="3" key="1">
    <citation type="submission" date="2023-03" db="EMBL/GenBank/DDBJ databases">
        <title>Complete genome of Cladonia borealis.</title>
        <authorList>
            <person name="Park H."/>
        </authorList>
    </citation>
    <scope>NUCLEOTIDE SEQUENCE</scope>
    <source>
        <strain evidence="3">ANT050790</strain>
    </source>
</reference>
<dbReference type="Proteomes" id="UP001166286">
    <property type="component" value="Unassembled WGS sequence"/>
</dbReference>
<name>A0AA39V801_9LECA</name>
<proteinExistence type="predicted"/>
<feature type="compositionally biased region" description="Basic residues" evidence="1">
    <location>
        <begin position="586"/>
        <end position="595"/>
    </location>
</feature>
<evidence type="ECO:0000259" key="2">
    <source>
        <dbReference type="PROSITE" id="PS51140"/>
    </source>
</evidence>
<evidence type="ECO:0000313" key="3">
    <source>
        <dbReference type="EMBL" id="KAK0517469.1"/>
    </source>
</evidence>
<dbReference type="InterPro" id="IPR041800">
    <property type="entry name" value="ASCC2_CUE"/>
</dbReference>